<evidence type="ECO:0000256" key="1">
    <source>
        <dbReference type="SAM" id="MobiDB-lite"/>
    </source>
</evidence>
<dbReference type="Gene3D" id="3.30.1330.40">
    <property type="entry name" value="RutC-like"/>
    <property type="match status" value="1"/>
</dbReference>
<evidence type="ECO:0000313" key="3">
    <source>
        <dbReference type="Proteomes" id="UP000321230"/>
    </source>
</evidence>
<sequence length="135" mass="14899">MLRQQGYDARKADREPEPLGTFSTNENVTVHGDEVTCIDFNGMGPVGDRPQRLSDECRVALQALTTALADHSLTLQHTRHIAAMLRSGDDFAQCQNTLHEALAPAHPALTLRIVQKFPHPDQRIALSLIASPHPF</sequence>
<reference evidence="2 3" key="1">
    <citation type="submission" date="2019-07" db="EMBL/GenBank/DDBJ databases">
        <title>Whole genome shotgun sequence of Gluconobacter wancherniae NBRC 103581.</title>
        <authorList>
            <person name="Hosoyama A."/>
            <person name="Uohara A."/>
            <person name="Ohji S."/>
            <person name="Ichikawa N."/>
        </authorList>
    </citation>
    <scope>NUCLEOTIDE SEQUENCE [LARGE SCALE GENOMIC DNA]</scope>
    <source>
        <strain evidence="2 3">NBRC 103581</strain>
    </source>
</reference>
<name>A0A511B0E5_9PROT</name>
<evidence type="ECO:0000313" key="2">
    <source>
        <dbReference type="EMBL" id="GEK93925.1"/>
    </source>
</evidence>
<dbReference type="EMBL" id="BJUZ01000002">
    <property type="protein sequence ID" value="GEK93925.1"/>
    <property type="molecule type" value="Genomic_DNA"/>
</dbReference>
<dbReference type="SUPFAM" id="SSF55298">
    <property type="entry name" value="YjgF-like"/>
    <property type="match status" value="1"/>
</dbReference>
<protein>
    <submittedName>
        <fullName evidence="2">Uncharacterized protein</fullName>
    </submittedName>
</protein>
<feature type="region of interest" description="Disordered" evidence="1">
    <location>
        <begin position="1"/>
        <end position="23"/>
    </location>
</feature>
<comment type="caution">
    <text evidence="2">The sequence shown here is derived from an EMBL/GenBank/DDBJ whole genome shotgun (WGS) entry which is preliminary data.</text>
</comment>
<dbReference type="Proteomes" id="UP000321230">
    <property type="component" value="Unassembled WGS sequence"/>
</dbReference>
<accession>A0A511B0E5</accession>
<keyword evidence="3" id="KW-1185">Reference proteome</keyword>
<dbReference type="InterPro" id="IPR035959">
    <property type="entry name" value="RutC-like_sf"/>
</dbReference>
<feature type="compositionally biased region" description="Basic and acidic residues" evidence="1">
    <location>
        <begin position="8"/>
        <end position="17"/>
    </location>
</feature>
<organism evidence="2 3">
    <name type="scientific">Gluconobacter wancherniae NBRC 103581</name>
    <dbReference type="NCBI Taxonomy" id="656744"/>
    <lineage>
        <taxon>Bacteria</taxon>
        <taxon>Pseudomonadati</taxon>
        <taxon>Pseudomonadota</taxon>
        <taxon>Alphaproteobacteria</taxon>
        <taxon>Acetobacterales</taxon>
        <taxon>Acetobacteraceae</taxon>
        <taxon>Gluconobacter</taxon>
    </lineage>
</organism>
<proteinExistence type="predicted"/>
<gene>
    <name evidence="2" type="ORF">GWA01_16950</name>
</gene>
<dbReference type="AlphaFoldDB" id="A0A511B0E5"/>